<feature type="transmembrane region" description="Helical" evidence="6">
    <location>
        <begin position="114"/>
        <end position="132"/>
    </location>
</feature>
<dbReference type="InterPro" id="IPR037185">
    <property type="entry name" value="EmrE-like"/>
</dbReference>
<keyword evidence="2 6" id="KW-0812">Transmembrane</keyword>
<evidence type="ECO:0000256" key="4">
    <source>
        <dbReference type="ARBA" id="ARBA00023136"/>
    </source>
</evidence>
<dbReference type="SUPFAM" id="SSF103481">
    <property type="entry name" value="Multidrug resistance efflux transporter EmrE"/>
    <property type="match status" value="2"/>
</dbReference>
<dbReference type="InterPro" id="IPR000620">
    <property type="entry name" value="EamA_dom"/>
</dbReference>
<evidence type="ECO:0000256" key="6">
    <source>
        <dbReference type="SAM" id="Phobius"/>
    </source>
</evidence>
<comment type="subcellular location">
    <subcellularLocation>
        <location evidence="1">Membrane</location>
        <topology evidence="1">Multi-pass membrane protein</topology>
    </subcellularLocation>
</comment>
<evidence type="ECO:0000259" key="7">
    <source>
        <dbReference type="Pfam" id="PF00892"/>
    </source>
</evidence>
<sequence>MGQEPTPRVVVCGTALLVQLAFAGWHVLGGIALSGSHKVNPLVFALYREAGASFMMFCAGIAIEGRERLLSPVRRILGGDARTGILFCGAGAASFCNVVGTVVALTLIPSDVYATYQPTIPVFTTAIATAVGYETPNTLIVAGVLVSVVGAILVELFEAEGGSGSLAGNLLVVGQCLGMSTLVVLTKPLLRDYTALTVTAGYYCTGSFFTLVALLSASLPIRDFWWTAPEPWAALIYAILIATFFCYEAYSWLVERSSPTFAAAFCPMQPVFTVLLNFLALGDGLGAPTAAAGLVVVTGLALTVYGKFRRDDNATKVARRRPREEEEEEGEERPVDLDDDPAVYTPLEEEEEEEEEAAAAAGTATAAAAAAVA</sequence>
<feature type="compositionally biased region" description="Low complexity" evidence="5">
    <location>
        <begin position="358"/>
        <end position="373"/>
    </location>
</feature>
<organism evidence="8 9">
    <name type="scientific">Chrysophaeum taylorii</name>
    <dbReference type="NCBI Taxonomy" id="2483200"/>
    <lineage>
        <taxon>Eukaryota</taxon>
        <taxon>Sar</taxon>
        <taxon>Stramenopiles</taxon>
        <taxon>Ochrophyta</taxon>
        <taxon>Pelagophyceae</taxon>
        <taxon>Pelagomonadales</taxon>
        <taxon>Pelagomonadaceae</taxon>
        <taxon>Chrysophaeum</taxon>
    </lineage>
</organism>
<dbReference type="AlphaFoldDB" id="A0AAD7XMD6"/>
<dbReference type="EMBL" id="JAQMWT010000304">
    <property type="protein sequence ID" value="KAJ8605990.1"/>
    <property type="molecule type" value="Genomic_DNA"/>
</dbReference>
<evidence type="ECO:0000313" key="9">
    <source>
        <dbReference type="Proteomes" id="UP001230188"/>
    </source>
</evidence>
<reference evidence="8" key="1">
    <citation type="submission" date="2023-01" db="EMBL/GenBank/DDBJ databases">
        <title>Metagenome sequencing of chrysophaentin producing Chrysophaeum taylorii.</title>
        <authorList>
            <person name="Davison J."/>
            <person name="Bewley C."/>
        </authorList>
    </citation>
    <scope>NUCLEOTIDE SEQUENCE</scope>
    <source>
        <strain evidence="8">NIES-1699</strain>
    </source>
</reference>
<feature type="transmembrane region" description="Helical" evidence="6">
    <location>
        <begin position="287"/>
        <end position="306"/>
    </location>
</feature>
<feature type="transmembrane region" description="Helical" evidence="6">
    <location>
        <begin position="202"/>
        <end position="221"/>
    </location>
</feature>
<name>A0AAD7XMD6_9STRA</name>
<evidence type="ECO:0000256" key="2">
    <source>
        <dbReference type="ARBA" id="ARBA00022692"/>
    </source>
</evidence>
<dbReference type="GO" id="GO:0016020">
    <property type="term" value="C:membrane"/>
    <property type="evidence" value="ECO:0007669"/>
    <property type="project" value="UniProtKB-SubCell"/>
</dbReference>
<proteinExistence type="predicted"/>
<feature type="transmembrane region" description="Helical" evidence="6">
    <location>
        <begin position="45"/>
        <end position="63"/>
    </location>
</feature>
<feature type="transmembrane region" description="Helical" evidence="6">
    <location>
        <begin position="169"/>
        <end position="190"/>
    </location>
</feature>
<dbReference type="InterPro" id="IPR030184">
    <property type="entry name" value="WAT1-related"/>
</dbReference>
<feature type="compositionally biased region" description="Acidic residues" evidence="5">
    <location>
        <begin position="325"/>
        <end position="357"/>
    </location>
</feature>
<dbReference type="Proteomes" id="UP001230188">
    <property type="component" value="Unassembled WGS sequence"/>
</dbReference>
<protein>
    <recommendedName>
        <fullName evidence="7">EamA domain-containing protein</fullName>
    </recommendedName>
</protein>
<feature type="domain" description="EamA" evidence="7">
    <location>
        <begin position="15"/>
        <end position="154"/>
    </location>
</feature>
<keyword evidence="9" id="KW-1185">Reference proteome</keyword>
<evidence type="ECO:0000256" key="1">
    <source>
        <dbReference type="ARBA" id="ARBA00004141"/>
    </source>
</evidence>
<feature type="region of interest" description="Disordered" evidence="5">
    <location>
        <begin position="316"/>
        <end position="373"/>
    </location>
</feature>
<feature type="transmembrane region" description="Helical" evidence="6">
    <location>
        <begin position="261"/>
        <end position="281"/>
    </location>
</feature>
<keyword evidence="4 6" id="KW-0472">Membrane</keyword>
<feature type="transmembrane region" description="Helical" evidence="6">
    <location>
        <begin position="233"/>
        <end position="254"/>
    </location>
</feature>
<dbReference type="Pfam" id="PF00892">
    <property type="entry name" value="EamA"/>
    <property type="match status" value="2"/>
</dbReference>
<feature type="transmembrane region" description="Helical" evidence="6">
    <location>
        <begin position="139"/>
        <end position="157"/>
    </location>
</feature>
<dbReference type="GO" id="GO:0022857">
    <property type="term" value="F:transmembrane transporter activity"/>
    <property type="evidence" value="ECO:0007669"/>
    <property type="project" value="InterPro"/>
</dbReference>
<feature type="transmembrane region" description="Helical" evidence="6">
    <location>
        <begin position="84"/>
        <end position="108"/>
    </location>
</feature>
<keyword evidence="3 6" id="KW-1133">Transmembrane helix</keyword>
<comment type="caution">
    <text evidence="8">The sequence shown here is derived from an EMBL/GenBank/DDBJ whole genome shotgun (WGS) entry which is preliminary data.</text>
</comment>
<accession>A0AAD7XMD6</accession>
<feature type="domain" description="EamA" evidence="7">
    <location>
        <begin position="167"/>
        <end position="304"/>
    </location>
</feature>
<feature type="transmembrane region" description="Helical" evidence="6">
    <location>
        <begin position="9"/>
        <end position="33"/>
    </location>
</feature>
<evidence type="ECO:0000313" key="8">
    <source>
        <dbReference type="EMBL" id="KAJ8605990.1"/>
    </source>
</evidence>
<dbReference type="PANTHER" id="PTHR31218">
    <property type="entry name" value="WAT1-RELATED PROTEIN"/>
    <property type="match status" value="1"/>
</dbReference>
<evidence type="ECO:0000256" key="5">
    <source>
        <dbReference type="SAM" id="MobiDB-lite"/>
    </source>
</evidence>
<gene>
    <name evidence="8" type="ORF">CTAYLR_010116</name>
</gene>
<evidence type="ECO:0000256" key="3">
    <source>
        <dbReference type="ARBA" id="ARBA00022989"/>
    </source>
</evidence>